<dbReference type="SUPFAM" id="SSF56935">
    <property type="entry name" value="Porins"/>
    <property type="match status" value="1"/>
</dbReference>
<dbReference type="PATRIC" id="fig|989403.3.peg.4003"/>
<evidence type="ECO:0000256" key="1">
    <source>
        <dbReference type="ARBA" id="ARBA00004571"/>
    </source>
</evidence>
<dbReference type="GO" id="GO:0044718">
    <property type="term" value="P:siderophore transmembrane transport"/>
    <property type="evidence" value="ECO:0007669"/>
    <property type="project" value="TreeGrafter"/>
</dbReference>
<keyword evidence="2 8" id="KW-0813">Transport</keyword>
<dbReference type="PROSITE" id="PS52016">
    <property type="entry name" value="TONB_DEPENDENT_REC_3"/>
    <property type="match status" value="1"/>
</dbReference>
<dbReference type="Gene3D" id="2.170.130.10">
    <property type="entry name" value="TonB-dependent receptor, plug domain"/>
    <property type="match status" value="1"/>
</dbReference>
<proteinExistence type="inferred from homology"/>
<dbReference type="Proteomes" id="UP000076577">
    <property type="component" value="Unassembled WGS sequence"/>
</dbReference>
<feature type="chain" id="PRO_5007827905" evidence="10">
    <location>
        <begin position="34"/>
        <end position="731"/>
    </location>
</feature>
<evidence type="ECO:0000259" key="12">
    <source>
        <dbReference type="Pfam" id="PF07715"/>
    </source>
</evidence>
<dbReference type="AlphaFoldDB" id="A0A161V8D0"/>
<evidence type="ECO:0000256" key="7">
    <source>
        <dbReference type="ARBA" id="ARBA00023237"/>
    </source>
</evidence>
<gene>
    <name evidence="13" type="primary">iutA</name>
    <name evidence="13" type="ORF">PsAD2_03694</name>
</gene>
<evidence type="ECO:0000256" key="3">
    <source>
        <dbReference type="ARBA" id="ARBA00022452"/>
    </source>
</evidence>
<dbReference type="InterPro" id="IPR012910">
    <property type="entry name" value="Plug_dom"/>
</dbReference>
<reference evidence="13 14" key="1">
    <citation type="journal article" date="2016" name="Front. Microbiol.">
        <title>Comparative Genomic Analysis Reveals a Diverse Repertoire of Genes Involved in Prokaryote-Eukaryote Interactions within the Pseudovibrio Genus.</title>
        <authorList>
            <person name="Romano S."/>
            <person name="Fernandez-Guerra A."/>
            <person name="Reen F.J."/>
            <person name="Glockner F.O."/>
            <person name="Crowley S.P."/>
            <person name="O'Sullivan O."/>
            <person name="Cotter P.D."/>
            <person name="Adams C."/>
            <person name="Dobson A.D."/>
            <person name="O'Gara F."/>
        </authorList>
    </citation>
    <scope>NUCLEOTIDE SEQUENCE [LARGE SCALE GENOMIC DNA]</scope>
    <source>
        <strain evidence="13 14">Ad2</strain>
    </source>
</reference>
<evidence type="ECO:0000313" key="14">
    <source>
        <dbReference type="Proteomes" id="UP000076577"/>
    </source>
</evidence>
<protein>
    <submittedName>
        <fullName evidence="13">Ferric aerobactin receptor</fullName>
    </submittedName>
</protein>
<dbReference type="PANTHER" id="PTHR30069:SF42">
    <property type="entry name" value="FERRIC AEROBACTIN RECEPTOR"/>
    <property type="match status" value="1"/>
</dbReference>
<dbReference type="Gene3D" id="2.40.170.20">
    <property type="entry name" value="TonB-dependent receptor, beta-barrel domain"/>
    <property type="match status" value="1"/>
</dbReference>
<keyword evidence="6 8" id="KW-0472">Membrane</keyword>
<dbReference type="GO" id="GO:0009279">
    <property type="term" value="C:cell outer membrane"/>
    <property type="evidence" value="ECO:0007669"/>
    <property type="project" value="UniProtKB-SubCell"/>
</dbReference>
<dbReference type="STRING" id="989403.SAMN05421798_11291"/>
<comment type="subcellular location">
    <subcellularLocation>
        <location evidence="1 8">Cell outer membrane</location>
        <topology evidence="1 8">Multi-pass membrane protein</topology>
    </subcellularLocation>
</comment>
<evidence type="ECO:0000256" key="8">
    <source>
        <dbReference type="PROSITE-ProRule" id="PRU01360"/>
    </source>
</evidence>
<keyword evidence="3 8" id="KW-1134">Transmembrane beta strand</keyword>
<comment type="similarity">
    <text evidence="8 9">Belongs to the TonB-dependent receptor family.</text>
</comment>
<keyword evidence="5 9" id="KW-0798">TonB box</keyword>
<evidence type="ECO:0000256" key="9">
    <source>
        <dbReference type="RuleBase" id="RU003357"/>
    </source>
</evidence>
<evidence type="ECO:0000256" key="10">
    <source>
        <dbReference type="SAM" id="SignalP"/>
    </source>
</evidence>
<keyword evidence="10" id="KW-0732">Signal</keyword>
<feature type="domain" description="TonB-dependent receptor plug" evidence="12">
    <location>
        <begin position="58"/>
        <end position="161"/>
    </location>
</feature>
<keyword evidence="4 8" id="KW-0812">Transmembrane</keyword>
<keyword evidence="13" id="KW-0675">Receptor</keyword>
<dbReference type="RefSeq" id="WP_208979584.1">
    <property type="nucleotide sequence ID" value="NZ_FOFM01000012.1"/>
</dbReference>
<dbReference type="InterPro" id="IPR039426">
    <property type="entry name" value="TonB-dep_rcpt-like"/>
</dbReference>
<organism evidence="13 14">
    <name type="scientific">Pseudovibrio axinellae</name>
    <dbReference type="NCBI Taxonomy" id="989403"/>
    <lineage>
        <taxon>Bacteria</taxon>
        <taxon>Pseudomonadati</taxon>
        <taxon>Pseudomonadota</taxon>
        <taxon>Alphaproteobacteria</taxon>
        <taxon>Hyphomicrobiales</taxon>
        <taxon>Stappiaceae</taxon>
        <taxon>Pseudovibrio</taxon>
    </lineage>
</organism>
<keyword evidence="7 8" id="KW-0998">Cell outer membrane</keyword>
<evidence type="ECO:0000256" key="2">
    <source>
        <dbReference type="ARBA" id="ARBA00022448"/>
    </source>
</evidence>
<dbReference type="InterPro" id="IPR036942">
    <property type="entry name" value="Beta-barrel_TonB_sf"/>
</dbReference>
<accession>A0A161V8D0</accession>
<dbReference type="PANTHER" id="PTHR30069">
    <property type="entry name" value="TONB-DEPENDENT OUTER MEMBRANE RECEPTOR"/>
    <property type="match status" value="1"/>
</dbReference>
<evidence type="ECO:0000256" key="6">
    <source>
        <dbReference type="ARBA" id="ARBA00023136"/>
    </source>
</evidence>
<evidence type="ECO:0000256" key="5">
    <source>
        <dbReference type="ARBA" id="ARBA00023077"/>
    </source>
</evidence>
<evidence type="ECO:0000313" key="13">
    <source>
        <dbReference type="EMBL" id="KZL15438.1"/>
    </source>
</evidence>
<keyword evidence="14" id="KW-1185">Reference proteome</keyword>
<name>A0A161V8D0_9HYPH</name>
<sequence>MTVARGSACSLARVLLCTTAVISLFQTSLYAYAQESVSESEEDLTVVVTASRTEESVASIPGAVQVIGKKELNKALQGSSDISTALSRLVPGFSLDNQTLSGGGQSFRGRSVQILVNGAPRTTSLRRLSRALSLIDPDSIERIEVVNGASAIYGDGGTGGVINIITKTAESEGWSGDISTTVSASERDVSDSLNVTTSLGAGFKKDGASIQLNGQFKNTGDMFDGNGSRIPEDPLTGQGGGSGIEQYDLSGQFVFEGDAFDLSVYANIVKMEQDIKYNTDYTSDPVSIDYSSEYLGLSPMEDSANLSMTLNFYDLGAVGDAKLELYYNNAEKRAAYVPISAANIIEYDTVANESQTVLFAEQAGARLTIDTDLSTLYEGLQLTWGSDYSFDDISQSLPDGQDIIAPMTQHGIASFAQIKAPIGELFEVRAGVRNQLYFLDIDSFVRPGGTLLYNGVEYPLGEHTFTKAQKFYSAHVFNIGGVMHVNEATQVFAGFSQGFSVPDVGGFTRRALPANFTVDDVIDVSAIAPEAAITNSFEVGSRYTTSNLSISASAFYSTSDKGVNFDDATQEILQAEERIWGAELNVSGKITPVWGAGVVLAYAEGVWDQDGDGKLDEDLPNNRIQSPFKATLFSDYDFKNGFSVQGEAVIGSGRSGKKGTTSSGTAYDLTKLEPSVTINASGTYASQYGDFQFGVSNLFDTDQDNVTATALRDRVVLAEGRRFFLTYSKSF</sequence>
<feature type="domain" description="TonB-dependent receptor-like beta-barrel" evidence="11">
    <location>
        <begin position="261"/>
        <end position="698"/>
    </location>
</feature>
<dbReference type="Pfam" id="PF07715">
    <property type="entry name" value="Plug"/>
    <property type="match status" value="1"/>
</dbReference>
<comment type="caution">
    <text evidence="13">The sequence shown here is derived from an EMBL/GenBank/DDBJ whole genome shotgun (WGS) entry which is preliminary data.</text>
</comment>
<evidence type="ECO:0000259" key="11">
    <source>
        <dbReference type="Pfam" id="PF00593"/>
    </source>
</evidence>
<dbReference type="InterPro" id="IPR000531">
    <property type="entry name" value="Beta-barrel_TonB"/>
</dbReference>
<dbReference type="InterPro" id="IPR037066">
    <property type="entry name" value="Plug_dom_sf"/>
</dbReference>
<dbReference type="Pfam" id="PF00593">
    <property type="entry name" value="TonB_dep_Rec_b-barrel"/>
    <property type="match status" value="1"/>
</dbReference>
<dbReference type="EMBL" id="LMCB01000074">
    <property type="protein sequence ID" value="KZL15438.1"/>
    <property type="molecule type" value="Genomic_DNA"/>
</dbReference>
<dbReference type="GO" id="GO:0015344">
    <property type="term" value="F:siderophore uptake transmembrane transporter activity"/>
    <property type="evidence" value="ECO:0007669"/>
    <property type="project" value="TreeGrafter"/>
</dbReference>
<evidence type="ECO:0000256" key="4">
    <source>
        <dbReference type="ARBA" id="ARBA00022692"/>
    </source>
</evidence>
<feature type="signal peptide" evidence="10">
    <location>
        <begin position="1"/>
        <end position="33"/>
    </location>
</feature>